<evidence type="ECO:0000313" key="2">
    <source>
        <dbReference type="Proteomes" id="UP001280121"/>
    </source>
</evidence>
<keyword evidence="2" id="KW-1185">Reference proteome</keyword>
<organism evidence="1 2">
    <name type="scientific">Dipteronia dyeriana</name>
    <dbReference type="NCBI Taxonomy" id="168575"/>
    <lineage>
        <taxon>Eukaryota</taxon>
        <taxon>Viridiplantae</taxon>
        <taxon>Streptophyta</taxon>
        <taxon>Embryophyta</taxon>
        <taxon>Tracheophyta</taxon>
        <taxon>Spermatophyta</taxon>
        <taxon>Magnoliopsida</taxon>
        <taxon>eudicotyledons</taxon>
        <taxon>Gunneridae</taxon>
        <taxon>Pentapetalae</taxon>
        <taxon>rosids</taxon>
        <taxon>malvids</taxon>
        <taxon>Sapindales</taxon>
        <taxon>Sapindaceae</taxon>
        <taxon>Hippocastanoideae</taxon>
        <taxon>Acereae</taxon>
        <taxon>Dipteronia</taxon>
    </lineage>
</organism>
<dbReference type="EMBL" id="JANJYI010000007">
    <property type="protein sequence ID" value="KAK2642135.1"/>
    <property type="molecule type" value="Genomic_DNA"/>
</dbReference>
<dbReference type="GO" id="GO:0006508">
    <property type="term" value="P:proteolysis"/>
    <property type="evidence" value="ECO:0007669"/>
    <property type="project" value="InterPro"/>
</dbReference>
<name>A0AAD9WTV0_9ROSI</name>
<protein>
    <submittedName>
        <fullName evidence="1">Uncharacterized protein</fullName>
    </submittedName>
</protein>
<accession>A0AAD9WTV0</accession>
<evidence type="ECO:0000313" key="1">
    <source>
        <dbReference type="EMBL" id="KAK2642135.1"/>
    </source>
</evidence>
<dbReference type="GO" id="GO:0004252">
    <property type="term" value="F:serine-type endopeptidase activity"/>
    <property type="evidence" value="ECO:0007669"/>
    <property type="project" value="InterPro"/>
</dbReference>
<reference evidence="1" key="1">
    <citation type="journal article" date="2023" name="Plant J.">
        <title>Genome sequences and population genomics provide insights into the demographic history, inbreeding, and mutation load of two 'living fossil' tree species of Dipteronia.</title>
        <authorList>
            <person name="Feng Y."/>
            <person name="Comes H.P."/>
            <person name="Chen J."/>
            <person name="Zhu S."/>
            <person name="Lu R."/>
            <person name="Zhang X."/>
            <person name="Li P."/>
            <person name="Qiu J."/>
            <person name="Olsen K.M."/>
            <person name="Qiu Y."/>
        </authorList>
    </citation>
    <scope>NUCLEOTIDE SEQUENCE</scope>
    <source>
        <strain evidence="1">KIB01</strain>
    </source>
</reference>
<gene>
    <name evidence="1" type="ORF">Ddye_023898</name>
</gene>
<dbReference type="Gene3D" id="3.40.50.200">
    <property type="entry name" value="Peptidase S8/S53 domain"/>
    <property type="match status" value="1"/>
</dbReference>
<dbReference type="Proteomes" id="UP001280121">
    <property type="component" value="Unassembled WGS sequence"/>
</dbReference>
<dbReference type="AlphaFoldDB" id="A0AAD9WTV0"/>
<comment type="caution">
    <text evidence="1">The sequence shown here is derived from an EMBL/GenBank/DDBJ whole genome shotgun (WGS) entry which is preliminary data.</text>
</comment>
<proteinExistence type="predicted"/>
<sequence>MVQNQHRSTVVPQTLSLATSNVDRLFIDNAVLGDGTTLIPDITGMGIEILGAFSTGTASSILPGDQRVVKYNIMSGTSVSCSFAAGAALCRRSLSIT</sequence>
<dbReference type="SUPFAM" id="SSF52743">
    <property type="entry name" value="Subtilisin-like"/>
    <property type="match status" value="1"/>
</dbReference>
<dbReference type="InterPro" id="IPR036852">
    <property type="entry name" value="Peptidase_S8/S53_dom_sf"/>
</dbReference>